<evidence type="ECO:0000313" key="3">
    <source>
        <dbReference type="Proteomes" id="UP000801492"/>
    </source>
</evidence>
<evidence type="ECO:0000259" key="1">
    <source>
        <dbReference type="SMART" id="SM00587"/>
    </source>
</evidence>
<dbReference type="SMART" id="SM00587">
    <property type="entry name" value="CHK"/>
    <property type="match status" value="1"/>
</dbReference>
<dbReference type="EMBL" id="VTPC01091272">
    <property type="protein sequence ID" value="KAF2878837.1"/>
    <property type="molecule type" value="Genomic_DNA"/>
</dbReference>
<accession>A0A8K0C539</accession>
<feature type="domain" description="CHK kinase-like" evidence="1">
    <location>
        <begin position="138"/>
        <end position="330"/>
    </location>
</feature>
<organism evidence="2 3">
    <name type="scientific">Ignelater luminosus</name>
    <name type="common">Cucubano</name>
    <name type="synonym">Pyrophorus luminosus</name>
    <dbReference type="NCBI Taxonomy" id="2038154"/>
    <lineage>
        <taxon>Eukaryota</taxon>
        <taxon>Metazoa</taxon>
        <taxon>Ecdysozoa</taxon>
        <taxon>Arthropoda</taxon>
        <taxon>Hexapoda</taxon>
        <taxon>Insecta</taxon>
        <taxon>Pterygota</taxon>
        <taxon>Neoptera</taxon>
        <taxon>Endopterygota</taxon>
        <taxon>Coleoptera</taxon>
        <taxon>Polyphaga</taxon>
        <taxon>Elateriformia</taxon>
        <taxon>Elateroidea</taxon>
        <taxon>Elateridae</taxon>
        <taxon>Agrypninae</taxon>
        <taxon>Pyrophorini</taxon>
        <taxon>Ignelater</taxon>
    </lineage>
</organism>
<keyword evidence="3" id="KW-1185">Reference proteome</keyword>
<dbReference type="Pfam" id="PF02958">
    <property type="entry name" value="EcKL"/>
    <property type="match status" value="1"/>
</dbReference>
<protein>
    <recommendedName>
        <fullName evidence="1">CHK kinase-like domain-containing protein</fullName>
    </recommendedName>
</protein>
<dbReference type="PANTHER" id="PTHR11012">
    <property type="entry name" value="PROTEIN KINASE-LIKE DOMAIN-CONTAINING"/>
    <property type="match status" value="1"/>
</dbReference>
<proteinExistence type="predicted"/>
<gene>
    <name evidence="2" type="ORF">ILUMI_27326</name>
</gene>
<dbReference type="Proteomes" id="UP000801492">
    <property type="component" value="Unassembled WGS sequence"/>
</dbReference>
<sequence length="411" mass="47142">MEDTTKIPELEQLLQPFLKDNLKIVQYTTKRLTAAGENYGSLMLQTEIKLKSNTDPTTEKTLNLVAKLTPSNEFIKKFFRTAITFKKEMEFYTTIAPILKSIQIEQGVSEIIDCLPECYGARISLDSKSNVVDDGAIVLLENLKLKEFDIMDRFTGLDFETTKLLVKDLAVFHAVVIGVKLLKPDVFKNKILPHLGPVCMFEGLSKEAQQQIVDGIIDIAGANHECVPLLPKVKKSLLESWENMKNPPEPREPFATITHNDFWVNNAMIKLEGNKPIKCKIVDFQLIEYGSPADDLIFFLFSSVRKEVLDLHYDNLIKLYYEVFIKTLKDLKCDISPFTYASFEKEINTSAKMFQFLHIMIMLRPIFTPKKAATEVDNLSEQELLKDETISDEYRQKVPEMILHFAKRGWI</sequence>
<name>A0A8K0C539_IGNLU</name>
<dbReference type="OrthoDB" id="191037at2759"/>
<evidence type="ECO:0000313" key="2">
    <source>
        <dbReference type="EMBL" id="KAF2878837.1"/>
    </source>
</evidence>
<dbReference type="InterPro" id="IPR011009">
    <property type="entry name" value="Kinase-like_dom_sf"/>
</dbReference>
<dbReference type="AlphaFoldDB" id="A0A8K0C539"/>
<dbReference type="SUPFAM" id="SSF56112">
    <property type="entry name" value="Protein kinase-like (PK-like)"/>
    <property type="match status" value="1"/>
</dbReference>
<dbReference type="Gene3D" id="3.90.1200.10">
    <property type="match status" value="1"/>
</dbReference>
<dbReference type="InterPro" id="IPR004119">
    <property type="entry name" value="EcKL"/>
</dbReference>
<comment type="caution">
    <text evidence="2">The sequence shown here is derived from an EMBL/GenBank/DDBJ whole genome shotgun (WGS) entry which is preliminary data.</text>
</comment>
<dbReference type="PANTHER" id="PTHR11012:SF55">
    <property type="entry name" value="BHLH DOMAIN-CONTAINING PROTEIN"/>
    <property type="match status" value="1"/>
</dbReference>
<reference evidence="2" key="1">
    <citation type="submission" date="2019-08" db="EMBL/GenBank/DDBJ databases">
        <title>The genome of the North American firefly Photinus pyralis.</title>
        <authorList>
            <consortium name="Photinus pyralis genome working group"/>
            <person name="Fallon T.R."/>
            <person name="Sander Lower S.E."/>
            <person name="Weng J.-K."/>
        </authorList>
    </citation>
    <scope>NUCLEOTIDE SEQUENCE</scope>
    <source>
        <strain evidence="2">TRF0915ILg1</strain>
        <tissue evidence="2">Whole body</tissue>
    </source>
</reference>
<dbReference type="InterPro" id="IPR015897">
    <property type="entry name" value="CHK_kinase-like"/>
</dbReference>